<dbReference type="Pfam" id="PF02874">
    <property type="entry name" value="ATP-synt_ab_N"/>
    <property type="match status" value="1"/>
</dbReference>
<dbReference type="GO" id="GO:0005524">
    <property type="term" value="F:ATP binding"/>
    <property type="evidence" value="ECO:0007669"/>
    <property type="project" value="UniProtKB-KW"/>
</dbReference>
<dbReference type="SUPFAM" id="SSF52540">
    <property type="entry name" value="P-loop containing nucleoside triphosphate hydrolases"/>
    <property type="match status" value="1"/>
</dbReference>
<dbReference type="FunFam" id="1.10.1140.10:FF:000001">
    <property type="entry name" value="ATP synthase subunit beta"/>
    <property type="match status" value="1"/>
</dbReference>
<dbReference type="GO" id="GO:0005743">
    <property type="term" value="C:mitochondrial inner membrane"/>
    <property type="evidence" value="ECO:0007669"/>
    <property type="project" value="UniProtKB-SubCell"/>
</dbReference>
<evidence type="ECO:0000256" key="8">
    <source>
        <dbReference type="ARBA" id="ARBA00022792"/>
    </source>
</evidence>
<dbReference type="EC" id="7.1.2.2" evidence="18"/>
<dbReference type="GO" id="GO:0046933">
    <property type="term" value="F:proton-transporting ATP synthase activity, rotational mechanism"/>
    <property type="evidence" value="ECO:0007669"/>
    <property type="project" value="InterPro"/>
</dbReference>
<evidence type="ECO:0000256" key="5">
    <source>
        <dbReference type="ARBA" id="ARBA00022448"/>
    </source>
</evidence>
<dbReference type="PROSITE" id="PS00152">
    <property type="entry name" value="ATPASE_ALPHA_BETA"/>
    <property type="match status" value="1"/>
</dbReference>
<comment type="subunit">
    <text evidence="18">F-type ATPases have 2 components, CF(1) - the catalytic core - and CF(0) - the membrane proton channel. CF(1) and CF(0) have multiple subunits.</text>
</comment>
<keyword evidence="13" id="KW-0496">Mitochondrion</keyword>
<evidence type="ECO:0000256" key="19">
    <source>
        <dbReference type="SAM" id="MobiDB-lite"/>
    </source>
</evidence>
<dbReference type="InterPro" id="IPR024034">
    <property type="entry name" value="ATPase_F1/V1_b/a_C"/>
</dbReference>
<evidence type="ECO:0000256" key="4">
    <source>
        <dbReference type="ARBA" id="ARBA00011648"/>
    </source>
</evidence>
<feature type="region of interest" description="Disordered" evidence="19">
    <location>
        <begin position="14"/>
        <end position="38"/>
    </location>
</feature>
<dbReference type="Proteomes" id="UP000077202">
    <property type="component" value="Unassembled WGS sequence"/>
</dbReference>
<accession>A0A176WFE7</accession>
<dbReference type="PANTHER" id="PTHR15184:SF82">
    <property type="entry name" value="ATP SYNTHASE SUBUNIT BETA, MITOCHONDRIAL"/>
    <property type="match status" value="1"/>
</dbReference>
<dbReference type="FunFam" id="2.40.10.170:FF:000006">
    <property type="entry name" value="ATP synthase subunit beta"/>
    <property type="match status" value="1"/>
</dbReference>
<evidence type="ECO:0000256" key="15">
    <source>
        <dbReference type="ARBA" id="ARBA00023196"/>
    </source>
</evidence>
<dbReference type="Pfam" id="PF22919">
    <property type="entry name" value="ATP-synt_VA_C"/>
    <property type="match status" value="1"/>
</dbReference>
<keyword evidence="12" id="KW-0406">Ion transport</keyword>
<dbReference type="PIRSF" id="PIRSF039072">
    <property type="entry name" value="ATPase_subunit_beta"/>
    <property type="match status" value="1"/>
</dbReference>
<proteinExistence type="inferred from homology"/>
<comment type="catalytic activity">
    <reaction evidence="17 18">
        <text>ATP + H2O + 4 H(+)(in) = ADP + phosphate + 5 H(+)(out)</text>
        <dbReference type="Rhea" id="RHEA:57720"/>
        <dbReference type="ChEBI" id="CHEBI:15377"/>
        <dbReference type="ChEBI" id="CHEBI:15378"/>
        <dbReference type="ChEBI" id="CHEBI:30616"/>
        <dbReference type="ChEBI" id="CHEBI:43474"/>
        <dbReference type="ChEBI" id="CHEBI:456216"/>
        <dbReference type="EC" id="7.1.2.2"/>
    </reaction>
</comment>
<sequence length="562" mass="60317">MSARKALAAALRSGSRRVASGNRSKPAGSRSFTDAANQGRAANRRELINAVNRGLTRPLMLNRALGACNNRIYSTEVSTDAAFTGAGSVGAVSTVIGAVVDVKFEKGLPPILTALEVQDHNIRLVLEVAQHLGENTVRTIAMDSTDGLVRGQKVLNTGSPIKIPVGRTTLGRIMNVIGEPIDQCGEFDTSQLLAIHREAPPFVEQSVDQEILVTGIKVVDLLAPYQRGGKIGLFGGAGVGKTVLIMELINNIAKAHGGFSVFAGVGERTREGNDLYKEMIESGVIKLGDKQAESKCALVYGQMNEPPGARARVGLTGLTVAEYFRDVEGQDVLLFIDNIFRFTQANSEVSALLGRIPSAVGYQPTLATDLGGLQERITTTRKGSITSVQAIYVPADDLTDPAPATTFAHLDATTVLSREISEIGIYPAVDPLGSTSRMLSPRVLGEDHYKTARNVQEVLQSYKNLQDIIAILGMDELSEDDKMTVARARKIQRFLSQPFHVAEVFTGSPGKYVDIKENIVSFQGILSGKYDDLSEQSFYMVGGIEEVAEKAERLAKEAAGGN</sequence>
<dbReference type="FunFam" id="3.40.50.300:FF:000026">
    <property type="entry name" value="ATP synthase subunit beta"/>
    <property type="match status" value="1"/>
</dbReference>
<evidence type="ECO:0000256" key="7">
    <source>
        <dbReference type="ARBA" id="ARBA00022781"/>
    </source>
</evidence>
<keyword evidence="6 18" id="KW-0547">Nucleotide-binding</keyword>
<evidence type="ECO:0000256" key="3">
    <source>
        <dbReference type="ARBA" id="ARBA00008936"/>
    </source>
</evidence>
<keyword evidence="8" id="KW-0999">Mitochondrion inner membrane</keyword>
<evidence type="ECO:0000256" key="16">
    <source>
        <dbReference type="ARBA" id="ARBA00023310"/>
    </source>
</evidence>
<dbReference type="GO" id="GO:0045259">
    <property type="term" value="C:proton-transporting ATP synthase complex"/>
    <property type="evidence" value="ECO:0007669"/>
    <property type="project" value="UniProtKB-KW"/>
</dbReference>
<keyword evidence="9 18" id="KW-0067">ATP-binding</keyword>
<dbReference type="InterPro" id="IPR003593">
    <property type="entry name" value="AAA+_ATPase"/>
</dbReference>
<evidence type="ECO:0000256" key="11">
    <source>
        <dbReference type="ARBA" id="ARBA00022967"/>
    </source>
</evidence>
<keyword evidence="16 18" id="KW-0066">ATP synthesis</keyword>
<dbReference type="SUPFAM" id="SSF47917">
    <property type="entry name" value="C-terminal domain of alpha and beta subunits of F1 ATP synthase"/>
    <property type="match status" value="1"/>
</dbReference>
<dbReference type="InterPro" id="IPR005722">
    <property type="entry name" value="ATP_synth_F1_bsu"/>
</dbReference>
<dbReference type="Gene3D" id="2.40.10.170">
    <property type="match status" value="1"/>
</dbReference>
<dbReference type="InterPro" id="IPR050053">
    <property type="entry name" value="ATPase_alpha/beta_chains"/>
</dbReference>
<reference evidence="21" key="1">
    <citation type="submission" date="2016-03" db="EMBL/GenBank/DDBJ databases">
        <title>Mechanisms controlling the formation of the plant cell surface in tip-growing cells are functionally conserved among land plants.</title>
        <authorList>
            <person name="Honkanen S."/>
            <person name="Jones V.A."/>
            <person name="Morieri G."/>
            <person name="Champion C."/>
            <person name="Hetherington A.J."/>
            <person name="Kelly S."/>
            <person name="Saint-Marcoux D."/>
            <person name="Proust H."/>
            <person name="Prescott H."/>
            <person name="Dolan L."/>
        </authorList>
    </citation>
    <scope>NUCLEOTIDE SEQUENCE [LARGE SCALE GENOMIC DNA]</scope>
    <source>
        <tissue evidence="21">Whole gametophyte</tissue>
    </source>
</reference>
<comment type="subunit">
    <text evidence="4">F-type ATPases have 2 components, CF(1) - the catalytic core - and CF(0) - the membrane proton channel. CF(1) has five subunits: alpha(3), beta(3), gamma(1), delta(1), epsilon(1). CF(0) has three main subunits: a, b and c.</text>
</comment>
<dbReference type="Gene3D" id="3.40.50.300">
    <property type="entry name" value="P-loop containing nucleotide triphosphate hydrolases"/>
    <property type="match status" value="1"/>
</dbReference>
<dbReference type="Pfam" id="PF00006">
    <property type="entry name" value="ATP-synt_ab"/>
    <property type="match status" value="1"/>
</dbReference>
<dbReference type="AlphaFoldDB" id="A0A176WFE7"/>
<evidence type="ECO:0000256" key="9">
    <source>
        <dbReference type="ARBA" id="ARBA00022840"/>
    </source>
</evidence>
<dbReference type="CDD" id="cd18115">
    <property type="entry name" value="ATP-synt_F1_beta_N"/>
    <property type="match status" value="1"/>
</dbReference>
<dbReference type="EMBL" id="LVLJ01001188">
    <property type="protein sequence ID" value="OAE31005.1"/>
    <property type="molecule type" value="Genomic_DNA"/>
</dbReference>
<name>A0A176WFE7_MARPO</name>
<keyword evidence="10" id="KW-0809">Transit peptide</keyword>
<keyword evidence="5" id="KW-0813">Transport</keyword>
<dbReference type="InterPro" id="IPR020003">
    <property type="entry name" value="ATPase_a/bsu_AS"/>
</dbReference>
<gene>
    <name evidence="21" type="ORF">AXG93_1502s1050</name>
</gene>
<evidence type="ECO:0000256" key="12">
    <source>
        <dbReference type="ARBA" id="ARBA00023065"/>
    </source>
</evidence>
<organism evidence="21 22">
    <name type="scientific">Marchantia polymorpha subsp. ruderalis</name>
    <dbReference type="NCBI Taxonomy" id="1480154"/>
    <lineage>
        <taxon>Eukaryota</taxon>
        <taxon>Viridiplantae</taxon>
        <taxon>Streptophyta</taxon>
        <taxon>Embryophyta</taxon>
        <taxon>Marchantiophyta</taxon>
        <taxon>Marchantiopsida</taxon>
        <taxon>Marchantiidae</taxon>
        <taxon>Marchantiales</taxon>
        <taxon>Marchantiaceae</taxon>
        <taxon>Marchantia</taxon>
    </lineage>
</organism>
<protein>
    <recommendedName>
        <fullName evidence="18">ATP synthase subunit beta</fullName>
        <ecNumber evidence="18">7.1.2.2</ecNumber>
    </recommendedName>
</protein>
<keyword evidence="11" id="KW-1278">Translocase</keyword>
<dbReference type="InterPro" id="IPR055190">
    <property type="entry name" value="ATP-synt_VA_C"/>
</dbReference>
<dbReference type="InterPro" id="IPR004100">
    <property type="entry name" value="ATPase_F1/V1/A1_a/bsu_N"/>
</dbReference>
<dbReference type="GO" id="GO:0042776">
    <property type="term" value="P:proton motive force-driven mitochondrial ATP synthesis"/>
    <property type="evidence" value="ECO:0007669"/>
    <property type="project" value="TreeGrafter"/>
</dbReference>
<evidence type="ECO:0000256" key="17">
    <source>
        <dbReference type="ARBA" id="ARBA00048383"/>
    </source>
</evidence>
<evidence type="ECO:0000256" key="14">
    <source>
        <dbReference type="ARBA" id="ARBA00023136"/>
    </source>
</evidence>
<evidence type="ECO:0000259" key="20">
    <source>
        <dbReference type="SMART" id="SM00382"/>
    </source>
</evidence>
<keyword evidence="7" id="KW-0375">Hydrogen ion transport</keyword>
<dbReference type="InterPro" id="IPR000194">
    <property type="entry name" value="ATPase_F1/V1/A1_a/bsu_nucl-bd"/>
</dbReference>
<dbReference type="SMART" id="SM00382">
    <property type="entry name" value="AAA"/>
    <property type="match status" value="1"/>
</dbReference>
<comment type="subcellular location">
    <subcellularLocation>
        <location evidence="2">Mitochondrion inner membrane</location>
    </subcellularLocation>
</comment>
<dbReference type="Gene3D" id="1.10.1140.10">
    <property type="entry name" value="Bovine Mitochondrial F1-atpase, Atp Synthase Beta Chain, Chain D, domain 3"/>
    <property type="match status" value="1"/>
</dbReference>
<evidence type="ECO:0000256" key="1">
    <source>
        <dbReference type="ARBA" id="ARBA00003086"/>
    </source>
</evidence>
<evidence type="ECO:0000256" key="2">
    <source>
        <dbReference type="ARBA" id="ARBA00004273"/>
    </source>
</evidence>
<keyword evidence="14" id="KW-0472">Membrane</keyword>
<dbReference type="PANTHER" id="PTHR15184">
    <property type="entry name" value="ATP SYNTHASE"/>
    <property type="match status" value="1"/>
</dbReference>
<evidence type="ECO:0000256" key="13">
    <source>
        <dbReference type="ARBA" id="ARBA00023128"/>
    </source>
</evidence>
<feature type="domain" description="AAA+ ATPase" evidence="20">
    <location>
        <begin position="227"/>
        <end position="499"/>
    </location>
</feature>
<dbReference type="HAMAP" id="MF_01347">
    <property type="entry name" value="ATP_synth_beta_bact"/>
    <property type="match status" value="1"/>
</dbReference>
<dbReference type="InterPro" id="IPR036121">
    <property type="entry name" value="ATPase_F1/V1/A1_a/bsu_N_sf"/>
</dbReference>
<evidence type="ECO:0000256" key="6">
    <source>
        <dbReference type="ARBA" id="ARBA00022741"/>
    </source>
</evidence>
<comment type="function">
    <text evidence="18">Produces ATP from ADP in the presence of a proton gradient across the membrane.</text>
</comment>
<comment type="function">
    <text evidence="1">Mitochondrial membrane ATP synthase (F(1)F(0) ATP synthase or Complex V) produces ATP from ADP in the presence of a proton gradient across the membrane which is generated by electron transport complexes of the respiratory chain. F-type ATPases consist of two structural domains, F(1) - containing the extramembraneous catalytic core, and F(0) - containing the membrane proton channel, linked together by a central stalk and a peripheral stalk. During catalysis, ATP synthesis in the catalytic domain of F(1) is coupled via a rotary mechanism of the central stalk subunits to proton translocation. Subunits alpha and beta form the catalytic core in F(1). Rotation of the central stalk against the surrounding alpha(3)beta(3) subunits leads to hydrolysis of ATP in three separate catalytic sites on the beta subunits.</text>
</comment>
<dbReference type="CDD" id="cd18110">
    <property type="entry name" value="ATP-synt_F1_beta_C"/>
    <property type="match status" value="1"/>
</dbReference>
<dbReference type="SUPFAM" id="SSF50615">
    <property type="entry name" value="N-terminal domain of alpha and beta subunits of F1 ATP synthase"/>
    <property type="match status" value="1"/>
</dbReference>
<keyword evidence="15 18" id="KW-0139">CF(1)</keyword>
<evidence type="ECO:0000256" key="18">
    <source>
        <dbReference type="RuleBase" id="RU003553"/>
    </source>
</evidence>
<dbReference type="InterPro" id="IPR027417">
    <property type="entry name" value="P-loop_NTPase"/>
</dbReference>
<dbReference type="CDD" id="cd01133">
    <property type="entry name" value="F1-ATPase_beta_CD"/>
    <property type="match status" value="1"/>
</dbReference>
<evidence type="ECO:0000256" key="10">
    <source>
        <dbReference type="ARBA" id="ARBA00022946"/>
    </source>
</evidence>
<comment type="similarity">
    <text evidence="3">Belongs to the ATPase alpha/beta chains family.</text>
</comment>
<comment type="caution">
    <text evidence="21">The sequence shown here is derived from an EMBL/GenBank/DDBJ whole genome shotgun (WGS) entry which is preliminary data.</text>
</comment>
<keyword evidence="22" id="KW-1185">Reference proteome</keyword>
<dbReference type="NCBIfam" id="TIGR01039">
    <property type="entry name" value="atpD"/>
    <property type="match status" value="1"/>
</dbReference>
<evidence type="ECO:0000313" key="22">
    <source>
        <dbReference type="Proteomes" id="UP000077202"/>
    </source>
</evidence>
<evidence type="ECO:0000313" key="21">
    <source>
        <dbReference type="EMBL" id="OAE31005.1"/>
    </source>
</evidence>